<dbReference type="RefSeq" id="WP_226543443.1">
    <property type="nucleotide sequence ID" value="NZ_CP129013.1"/>
</dbReference>
<name>A0ABY9JSH3_9BACI</name>
<accession>A0ABY9JSH3</accession>
<organism evidence="1 2">
    <name type="scientific">Bacillus carboniphilus</name>
    <dbReference type="NCBI Taxonomy" id="86663"/>
    <lineage>
        <taxon>Bacteria</taxon>
        <taxon>Bacillati</taxon>
        <taxon>Bacillota</taxon>
        <taxon>Bacilli</taxon>
        <taxon>Bacillales</taxon>
        <taxon>Bacillaceae</taxon>
        <taxon>Bacillus</taxon>
    </lineage>
</organism>
<evidence type="ECO:0000313" key="2">
    <source>
        <dbReference type="Proteomes" id="UP001197974"/>
    </source>
</evidence>
<keyword evidence="2" id="KW-1185">Reference proteome</keyword>
<dbReference type="Proteomes" id="UP001197974">
    <property type="component" value="Chromosome"/>
</dbReference>
<proteinExistence type="predicted"/>
<sequence length="125" mass="14543">MINNISLIKDIISNFSFSDVKFITGFHLQMFEEFGEKKAVLEIDFIIHSKTEQRFLSRFRFFDPQSIQFNSGGPYQQINLNIINIKEQGLEAITLEVIDYETGNLHFFCSGAEVLLVKETNYHLQ</sequence>
<protein>
    <submittedName>
        <fullName evidence="1">Uncharacterized protein</fullName>
    </submittedName>
</protein>
<dbReference type="EMBL" id="CP129013">
    <property type="protein sequence ID" value="WLR42297.1"/>
    <property type="molecule type" value="Genomic_DNA"/>
</dbReference>
<evidence type="ECO:0000313" key="1">
    <source>
        <dbReference type="EMBL" id="WLR42297.1"/>
    </source>
</evidence>
<gene>
    <name evidence="1" type="ORF">LC087_16475</name>
</gene>
<reference evidence="1 2" key="1">
    <citation type="submission" date="2023-06" db="EMBL/GenBank/DDBJ databases">
        <title>Five Gram-positive bacteria isolated from mangrove sediments in Shenzhen, Guangdong, China.</title>
        <authorList>
            <person name="Yu S."/>
            <person name="Zheng W."/>
            <person name="Huang Y."/>
        </authorList>
    </citation>
    <scope>NUCLEOTIDE SEQUENCE [LARGE SCALE GENOMIC DNA]</scope>
    <source>
        <strain evidence="1 2">SaN35-3</strain>
    </source>
</reference>